<dbReference type="SUPFAM" id="SSF53098">
    <property type="entry name" value="Ribonuclease H-like"/>
    <property type="match status" value="1"/>
</dbReference>
<dbReference type="GeneID" id="107114467"/>
<dbReference type="PANTHER" id="PTHR37984:SF12">
    <property type="entry name" value="RIBONUCLEASE H"/>
    <property type="match status" value="1"/>
</dbReference>
<reference evidence="5" key="1">
    <citation type="submission" date="2025-08" db="UniProtKB">
        <authorList>
            <consortium name="RefSeq"/>
        </authorList>
    </citation>
    <scope>IDENTIFICATION</scope>
</reference>
<dbReference type="Pfam" id="PF00665">
    <property type="entry name" value="rve"/>
    <property type="match status" value="1"/>
</dbReference>
<dbReference type="SUPFAM" id="SSF56672">
    <property type="entry name" value="DNA/RNA polymerases"/>
    <property type="match status" value="1"/>
</dbReference>
<sequence length="811" mass="89116">MVQGEYLAVEVVCGQSLGELVKTSSDSQLPAAGLFLANSLLLSPAAVAGMFGGGLGRYNGPPVSFDLDPGVRPIRLKYRKVPIPFKAKIEAELDKLVEQGVLEPVPFGKWETPIVTPIKPDGSIRICADYKCTINKALQQHSYPVPVISHVLASLGGGKIFAKLDLAQAYQQLPVTKEAAEAQTIVTHRGAFRVKRSKCLVGVHSVEFLGFRVDEFGVHPTNDKVSAIQHAPRPQGKKELQSFLGLLNFYHAFLPHKASVAAPLHNLLHKDTKWRWGPEHERAFKGVKTLLSSDAVLTHYDENKLLVLAADASPYGVGAVLSHVMPDGREAPVAFYSRSLTAAEKNYAQIDKEALALVSAVKKFNDFLFGRRFILVTDHKPLLGIFAQDRQLPDVMSARMLRWALFLSAYEFDLEHRPGKAIGHADALSRCPLPGQDLDPAPTCSVLAIEELPEAPVSVKDIAAATAKDSVLSRVLNWVWRGWPTGTLEPEFKPYKTRENEMSVSKGCLLWGNRVVVPRQWREKVLKSLHEGHPGMVHMKALARGYVWWPGLDADIEEWVRGCTPCQQARADPPTAYPQKWESAGKPWSRLHIDLAGPVQGQMFLIVVEAYSKWLEVAPMSTTTSTAVINVLRRLFATHGLPDILVSDNGAQFVSSEFVQFLTRNGIRQVTSPPFHPASNGQAERMVRTTKDALAKLTSGDWGVKLASFLLRQHVTPCSATGRSPAELLMGRRLASLLDRLHPDLNDLRPQQQSVPSKVRTYECGDTVFAKNYAGGHSTQVRVIQRIGSTDPVSLTPADAGPADETSIIQA</sequence>
<evidence type="ECO:0000313" key="5">
    <source>
        <dbReference type="RefSeq" id="XP_015271451.1"/>
    </source>
</evidence>
<dbReference type="Gene3D" id="1.10.340.70">
    <property type="match status" value="1"/>
</dbReference>
<name>A0ABM1KCL4_GEKJA</name>
<dbReference type="InterPro" id="IPR043502">
    <property type="entry name" value="DNA/RNA_pol_sf"/>
</dbReference>
<dbReference type="InterPro" id="IPR001584">
    <property type="entry name" value="Integrase_cat-core"/>
</dbReference>
<evidence type="ECO:0000256" key="2">
    <source>
        <dbReference type="SAM" id="MobiDB-lite"/>
    </source>
</evidence>
<evidence type="ECO:0000259" key="3">
    <source>
        <dbReference type="PROSITE" id="PS50994"/>
    </source>
</evidence>
<dbReference type="PROSITE" id="PS50994">
    <property type="entry name" value="INTEGRASE"/>
    <property type="match status" value="1"/>
</dbReference>
<keyword evidence="4" id="KW-1185">Reference proteome</keyword>
<feature type="domain" description="Integrase catalytic" evidence="3">
    <location>
        <begin position="583"/>
        <end position="758"/>
    </location>
</feature>
<dbReference type="Gene3D" id="3.30.420.10">
    <property type="entry name" value="Ribonuclease H-like superfamily/Ribonuclease H"/>
    <property type="match status" value="1"/>
</dbReference>
<accession>A0ABM1KCL4</accession>
<dbReference type="PANTHER" id="PTHR37984">
    <property type="entry name" value="PROTEIN CBG26694"/>
    <property type="match status" value="1"/>
</dbReference>
<dbReference type="InterPro" id="IPR050951">
    <property type="entry name" value="Retrovirus_Pol_polyprotein"/>
</dbReference>
<gene>
    <name evidence="5" type="primary">LOC107114467</name>
</gene>
<proteinExistence type="predicted"/>
<dbReference type="InterPro" id="IPR041588">
    <property type="entry name" value="Integrase_H2C2"/>
</dbReference>
<protein>
    <recommendedName>
        <fullName evidence="1">Gypsy retrotransposon integrase-like protein 1</fullName>
    </recommendedName>
</protein>
<dbReference type="Gene3D" id="3.30.70.270">
    <property type="match status" value="2"/>
</dbReference>
<dbReference type="Pfam" id="PF17919">
    <property type="entry name" value="RT_RNaseH_2"/>
    <property type="match status" value="1"/>
</dbReference>
<dbReference type="CDD" id="cd09274">
    <property type="entry name" value="RNase_HI_RT_Ty3"/>
    <property type="match status" value="1"/>
</dbReference>
<dbReference type="Proteomes" id="UP000694871">
    <property type="component" value="Unplaced"/>
</dbReference>
<organism evidence="4 5">
    <name type="scientific">Gekko japonicus</name>
    <name type="common">Schlegel's Japanese gecko</name>
    <dbReference type="NCBI Taxonomy" id="146911"/>
    <lineage>
        <taxon>Eukaryota</taxon>
        <taxon>Metazoa</taxon>
        <taxon>Chordata</taxon>
        <taxon>Craniata</taxon>
        <taxon>Vertebrata</taxon>
        <taxon>Euteleostomi</taxon>
        <taxon>Lepidosauria</taxon>
        <taxon>Squamata</taxon>
        <taxon>Bifurcata</taxon>
        <taxon>Gekkota</taxon>
        <taxon>Gekkonidae</taxon>
        <taxon>Gekkoninae</taxon>
        <taxon>Gekko</taxon>
    </lineage>
</organism>
<dbReference type="Gene3D" id="3.10.10.10">
    <property type="entry name" value="HIV Type 1 Reverse Transcriptase, subunit A, domain 1"/>
    <property type="match status" value="1"/>
</dbReference>
<dbReference type="InterPro" id="IPR012337">
    <property type="entry name" value="RNaseH-like_sf"/>
</dbReference>
<dbReference type="InterPro" id="IPR041577">
    <property type="entry name" value="RT_RNaseH_2"/>
</dbReference>
<dbReference type="InterPro" id="IPR036397">
    <property type="entry name" value="RNaseH_sf"/>
</dbReference>
<dbReference type="Pfam" id="PF17921">
    <property type="entry name" value="Integrase_H2C2"/>
    <property type="match status" value="1"/>
</dbReference>
<evidence type="ECO:0000313" key="4">
    <source>
        <dbReference type="Proteomes" id="UP000694871"/>
    </source>
</evidence>
<dbReference type="RefSeq" id="XP_015271451.1">
    <property type="nucleotide sequence ID" value="XM_015415965.1"/>
</dbReference>
<feature type="region of interest" description="Disordered" evidence="2">
    <location>
        <begin position="791"/>
        <end position="811"/>
    </location>
</feature>
<dbReference type="Gene3D" id="3.10.20.370">
    <property type="match status" value="1"/>
</dbReference>
<evidence type="ECO:0000256" key="1">
    <source>
        <dbReference type="ARBA" id="ARBA00039658"/>
    </source>
</evidence>
<dbReference type="InterPro" id="IPR043128">
    <property type="entry name" value="Rev_trsase/Diguanyl_cyclase"/>
</dbReference>